<comment type="caution">
    <text evidence="7">The sequence shown here is derived from an EMBL/GenBank/DDBJ whole genome shotgun (WGS) entry which is preliminary data.</text>
</comment>
<dbReference type="Proteomes" id="UP000552709">
    <property type="component" value="Unassembled WGS sequence"/>
</dbReference>
<dbReference type="AlphaFoldDB" id="A0A7W8JWB8"/>
<protein>
    <submittedName>
        <fullName evidence="7">TnpA family transposase</fullName>
    </submittedName>
</protein>
<evidence type="ECO:0000256" key="3">
    <source>
        <dbReference type="ARBA" id="ARBA00023125"/>
    </source>
</evidence>
<keyword evidence="2" id="KW-0815">Transposition</keyword>
<gene>
    <name evidence="7" type="ORF">HNQ08_003559</name>
</gene>
<comment type="similarity">
    <text evidence="1">Belongs to the transposase 7 family.</text>
</comment>
<evidence type="ECO:0000259" key="6">
    <source>
        <dbReference type="Pfam" id="PF13700"/>
    </source>
</evidence>
<dbReference type="RefSeq" id="WP_184134858.1">
    <property type="nucleotide sequence ID" value="NZ_JACHFL010000010.1"/>
</dbReference>
<keyword evidence="4" id="KW-0233">DNA recombination</keyword>
<dbReference type="EMBL" id="JACHFL010000010">
    <property type="protein sequence ID" value="MBB5364447.1"/>
    <property type="molecule type" value="Genomic_DNA"/>
</dbReference>
<organism evidence="7 8">
    <name type="scientific">Deinococcus humi</name>
    <dbReference type="NCBI Taxonomy" id="662880"/>
    <lineage>
        <taxon>Bacteria</taxon>
        <taxon>Thermotogati</taxon>
        <taxon>Deinococcota</taxon>
        <taxon>Deinococci</taxon>
        <taxon>Deinococcales</taxon>
        <taxon>Deinococcaceae</taxon>
        <taxon>Deinococcus</taxon>
    </lineage>
</organism>
<keyword evidence="8" id="KW-1185">Reference proteome</keyword>
<dbReference type="InterPro" id="IPR047653">
    <property type="entry name" value="Tn3-like_transpos"/>
</dbReference>
<reference evidence="7 8" key="1">
    <citation type="submission" date="2020-08" db="EMBL/GenBank/DDBJ databases">
        <title>Genomic Encyclopedia of Type Strains, Phase IV (KMG-IV): sequencing the most valuable type-strain genomes for metagenomic binning, comparative biology and taxonomic classification.</title>
        <authorList>
            <person name="Goeker M."/>
        </authorList>
    </citation>
    <scope>NUCLEOTIDE SEQUENCE [LARGE SCALE GENOMIC DNA]</scope>
    <source>
        <strain evidence="7 8">DSM 27939</strain>
    </source>
</reference>
<name>A0A7W8JWB8_9DEIO</name>
<feature type="domain" description="Tn3 transposase DDE" evidence="5">
    <location>
        <begin position="588"/>
        <end position="976"/>
    </location>
</feature>
<dbReference type="GO" id="GO:0006313">
    <property type="term" value="P:DNA transposition"/>
    <property type="evidence" value="ECO:0007669"/>
    <property type="project" value="InterPro"/>
</dbReference>
<sequence>MPVEFLSDEQAAQYGRYAGDPTPEQLSNFFFLSEAELALIAERRRDHNQLGFAVQLCTLRFLGSFLPNPVQVPSIVVRHLADQLHLPSRVIARYALREETRYQHRRIIVAALSYRDFDGGQAMRLIRWLYAQLALTALRPSVLFDLATAQLIQRKVVLPGVTVLARLVARVRERFHAQTFEQLGQKLSPAQRQALENLLILPSDARFTPLEVLRTSPTRISSPALKAALHRIEQIRDLGVSDIDLSEVPQSRQALLTRHAQSAWAQTLLRMVPARRQATLLIFLQALERSATDDALDLFDQFMTHLTLTGEVRRKQERLRTLKDLDQAALRLRDAVRVLLDETISDGDLRELAFRAVSAGELRQAVATVSALASEDADTSPEALSNAYGTVRRFLPAFLHTVELDGTASARPLLDAWTFLRKLETSGRDRPQWKDAPRGFVSRVWQRRVFPHGGKTDHQAYTLCLLERLQQALRRREVFAPGSDRYGDPRAELLQGASWDAVSDDVCRALNRSLDPQLELERLRLELDGAYREVELTLSQNTALQLDGPPGLTRLRLTPLEPAPDPPSLQRLQHAVAQRLPAVPLAALLLEVHAFTGLADAFTHVTDGTSTLPELPLSVTAVLLAQACNIGLAAVAAPEVQALTLSRLSWVQQNYVRAETITAANARLVDVQFALPLAHTWGGGEVASADGLRFVVPVRTLHAGWNRRYFGSQRGVTYYNFTSDQFTGFHGIVIPGTLRDSLFILAGLLEQQTRLDPREIMADTHGSSDVVFGLFALLGYRFSPRLADLPDQRFWRLDREADYGALDDLSRHVVDERLIAAHWEDMLRLAGSLKLGKVKATAVMRTLQRGGSPSGLGRAIAEFGRVEKTLFLLNYVGDEAYRRRILRQINRGEQRHGVGRAVFHGRKGELRQKYREGMEDQLGALGLVVNAIVLWNTRYMGVALDDLRQAGKIENERDISRLTPLLHGHIRMLGTYEFKLPEEIAQGQLRPLRDPDTVQAYLEQIEL</sequence>
<dbReference type="Pfam" id="PF01526">
    <property type="entry name" value="DDE_Tnp_Tn3"/>
    <property type="match status" value="1"/>
</dbReference>
<feature type="domain" description="DUF4158" evidence="6">
    <location>
        <begin position="5"/>
        <end position="171"/>
    </location>
</feature>
<evidence type="ECO:0000259" key="5">
    <source>
        <dbReference type="Pfam" id="PF01526"/>
    </source>
</evidence>
<dbReference type="GO" id="GO:0004803">
    <property type="term" value="F:transposase activity"/>
    <property type="evidence" value="ECO:0007669"/>
    <property type="project" value="InterPro"/>
</dbReference>
<evidence type="ECO:0000256" key="4">
    <source>
        <dbReference type="ARBA" id="ARBA00023172"/>
    </source>
</evidence>
<dbReference type="InterPro" id="IPR002513">
    <property type="entry name" value="Tn3_Tnp_DDE_dom"/>
</dbReference>
<proteinExistence type="inferred from homology"/>
<evidence type="ECO:0000313" key="8">
    <source>
        <dbReference type="Proteomes" id="UP000552709"/>
    </source>
</evidence>
<dbReference type="NCBIfam" id="NF033527">
    <property type="entry name" value="transpos_Tn3"/>
    <property type="match status" value="1"/>
</dbReference>
<dbReference type="Pfam" id="PF13700">
    <property type="entry name" value="DUF4158"/>
    <property type="match status" value="1"/>
</dbReference>
<dbReference type="GO" id="GO:0003677">
    <property type="term" value="F:DNA binding"/>
    <property type="evidence" value="ECO:0007669"/>
    <property type="project" value="UniProtKB-KW"/>
</dbReference>
<accession>A0A7W8JWB8</accession>
<evidence type="ECO:0000256" key="1">
    <source>
        <dbReference type="ARBA" id="ARBA00009402"/>
    </source>
</evidence>
<evidence type="ECO:0000313" key="7">
    <source>
        <dbReference type="EMBL" id="MBB5364447.1"/>
    </source>
</evidence>
<keyword evidence="3" id="KW-0238">DNA-binding</keyword>
<evidence type="ECO:0000256" key="2">
    <source>
        <dbReference type="ARBA" id="ARBA00022578"/>
    </source>
</evidence>
<dbReference type="InterPro" id="IPR025296">
    <property type="entry name" value="DUF4158"/>
</dbReference>